<dbReference type="Proteomes" id="UP001548189">
    <property type="component" value="Unassembled WGS sequence"/>
</dbReference>
<accession>A0ABV2C031</accession>
<dbReference type="EMBL" id="JBEVCJ010000095">
    <property type="protein sequence ID" value="MET1257537.1"/>
    <property type="molecule type" value="Genomic_DNA"/>
</dbReference>
<evidence type="ECO:0000313" key="2">
    <source>
        <dbReference type="EMBL" id="MET1257537.1"/>
    </source>
</evidence>
<comment type="caution">
    <text evidence="2">The sequence shown here is derived from an EMBL/GenBank/DDBJ whole genome shotgun (WGS) entry which is preliminary data.</text>
</comment>
<dbReference type="RefSeq" id="WP_353898120.1">
    <property type="nucleotide sequence ID" value="NZ_JBEVCJ010000095.1"/>
</dbReference>
<name>A0ABV2C031_9GAMM</name>
<feature type="signal peptide" evidence="1">
    <location>
        <begin position="1"/>
        <end position="18"/>
    </location>
</feature>
<keyword evidence="1" id="KW-0732">Signal</keyword>
<organism evidence="2 3">
    <name type="scientific">Aliikangiella maris</name>
    <dbReference type="NCBI Taxonomy" id="3162458"/>
    <lineage>
        <taxon>Bacteria</taxon>
        <taxon>Pseudomonadati</taxon>
        <taxon>Pseudomonadota</taxon>
        <taxon>Gammaproteobacteria</taxon>
        <taxon>Oceanospirillales</taxon>
        <taxon>Pleioneaceae</taxon>
        <taxon>Aliikangiella</taxon>
    </lineage>
</organism>
<evidence type="ECO:0000313" key="3">
    <source>
        <dbReference type="Proteomes" id="UP001548189"/>
    </source>
</evidence>
<evidence type="ECO:0000256" key="1">
    <source>
        <dbReference type="SAM" id="SignalP"/>
    </source>
</evidence>
<keyword evidence="3" id="KW-1185">Reference proteome</keyword>
<dbReference type="PROSITE" id="PS51257">
    <property type="entry name" value="PROKAR_LIPOPROTEIN"/>
    <property type="match status" value="1"/>
</dbReference>
<sequence>MKKIIIGMLIVFPSLSFAGVSCTISDFEVEVYDHGGTYIHGKLDGVNNTWINIQGKDGNDNATNRRLSIALAAQMAGKKLEAYFESFNSCTEYQNYTRVTGLKLRK</sequence>
<proteinExistence type="predicted"/>
<feature type="chain" id="PRO_5045414367" evidence="1">
    <location>
        <begin position="19"/>
        <end position="106"/>
    </location>
</feature>
<gene>
    <name evidence="2" type="ORF">ABVT43_20570</name>
</gene>
<reference evidence="2 3" key="1">
    <citation type="submission" date="2024-06" db="EMBL/GenBank/DDBJ databases">
        <authorList>
            <person name="Li F."/>
        </authorList>
    </citation>
    <scope>NUCLEOTIDE SEQUENCE [LARGE SCALE GENOMIC DNA]</scope>
    <source>
        <strain evidence="2 3">GXAS 311</strain>
    </source>
</reference>
<protein>
    <submittedName>
        <fullName evidence="2">Uncharacterized protein</fullName>
    </submittedName>
</protein>